<evidence type="ECO:0008006" key="4">
    <source>
        <dbReference type="Google" id="ProtNLM"/>
    </source>
</evidence>
<protein>
    <recommendedName>
        <fullName evidence="4">HIG1 domain-containing protein</fullName>
    </recommendedName>
</protein>
<dbReference type="EMBL" id="JAACJL010000016">
    <property type="protein sequence ID" value="KAF4619682.1"/>
    <property type="molecule type" value="Genomic_DNA"/>
</dbReference>
<evidence type="ECO:0000313" key="2">
    <source>
        <dbReference type="EMBL" id="KAF4619682.1"/>
    </source>
</evidence>
<evidence type="ECO:0000256" key="1">
    <source>
        <dbReference type="SAM" id="Phobius"/>
    </source>
</evidence>
<accession>A0A8H4QY68</accession>
<comment type="caution">
    <text evidence="2">The sequence shown here is derived from an EMBL/GenBank/DDBJ whole genome shotgun (WGS) entry which is preliminary data.</text>
</comment>
<sequence length="124" mass="14022">MSRAKQHQEDVELAYQVQSKAAIAGAARTTAIGVGLAVMAHHLWPFFRRQTLAAKGFMVSGFTIVGLVFGAESALLEHENRRRREENNLRQQARLDLARRGIIATETEIAKWKEARELERNQPQ</sequence>
<keyword evidence="1" id="KW-0812">Transmembrane</keyword>
<evidence type="ECO:0000313" key="3">
    <source>
        <dbReference type="Proteomes" id="UP000521872"/>
    </source>
</evidence>
<keyword evidence="3" id="KW-1185">Reference proteome</keyword>
<proteinExistence type="predicted"/>
<feature type="transmembrane region" description="Helical" evidence="1">
    <location>
        <begin position="56"/>
        <end position="76"/>
    </location>
</feature>
<keyword evidence="1" id="KW-0472">Membrane</keyword>
<feature type="transmembrane region" description="Helical" evidence="1">
    <location>
        <begin position="21"/>
        <end position="44"/>
    </location>
</feature>
<gene>
    <name evidence="2" type="ORF">D9613_005482</name>
</gene>
<keyword evidence="1" id="KW-1133">Transmembrane helix</keyword>
<name>A0A8H4QY68_9AGAR</name>
<organism evidence="2 3">
    <name type="scientific">Agrocybe pediades</name>
    <dbReference type="NCBI Taxonomy" id="84607"/>
    <lineage>
        <taxon>Eukaryota</taxon>
        <taxon>Fungi</taxon>
        <taxon>Dikarya</taxon>
        <taxon>Basidiomycota</taxon>
        <taxon>Agaricomycotina</taxon>
        <taxon>Agaricomycetes</taxon>
        <taxon>Agaricomycetidae</taxon>
        <taxon>Agaricales</taxon>
        <taxon>Agaricineae</taxon>
        <taxon>Strophariaceae</taxon>
        <taxon>Agrocybe</taxon>
    </lineage>
</organism>
<reference evidence="2 3" key="1">
    <citation type="submission" date="2019-12" db="EMBL/GenBank/DDBJ databases">
        <authorList>
            <person name="Floudas D."/>
            <person name="Bentzer J."/>
            <person name="Ahren D."/>
            <person name="Johansson T."/>
            <person name="Persson P."/>
            <person name="Tunlid A."/>
        </authorList>
    </citation>
    <scope>NUCLEOTIDE SEQUENCE [LARGE SCALE GENOMIC DNA]</scope>
    <source>
        <strain evidence="2 3">CBS 102.39</strain>
    </source>
</reference>
<dbReference type="AlphaFoldDB" id="A0A8H4QY68"/>
<dbReference type="Proteomes" id="UP000521872">
    <property type="component" value="Unassembled WGS sequence"/>
</dbReference>